<evidence type="ECO:0000256" key="2">
    <source>
        <dbReference type="ARBA" id="ARBA00002953"/>
    </source>
</evidence>
<evidence type="ECO:0000256" key="11">
    <source>
        <dbReference type="PIRSR" id="PIRSR000463-1"/>
    </source>
</evidence>
<keyword evidence="6 10" id="KW-0328">Glycosyltransferase</keyword>
<keyword evidence="14" id="KW-1185">Reference proteome</keyword>
<dbReference type="InterPro" id="IPR017853">
    <property type="entry name" value="GH"/>
</dbReference>
<dbReference type="NCBIfam" id="TIGR01515">
    <property type="entry name" value="branching_enzym"/>
    <property type="match status" value="1"/>
</dbReference>
<dbReference type="InterPro" id="IPR037439">
    <property type="entry name" value="Branching_enzy"/>
</dbReference>
<dbReference type="Pfam" id="PF00128">
    <property type="entry name" value="Alpha-amylase"/>
    <property type="match status" value="1"/>
</dbReference>
<dbReference type="GO" id="GO:0004553">
    <property type="term" value="F:hydrolase activity, hydrolyzing O-glycosyl compounds"/>
    <property type="evidence" value="ECO:0007669"/>
    <property type="project" value="InterPro"/>
</dbReference>
<dbReference type="Pfam" id="PF02922">
    <property type="entry name" value="CBM_48"/>
    <property type="match status" value="1"/>
</dbReference>
<comment type="catalytic activity">
    <reaction evidence="1 10">
        <text>Transfers a segment of a (1-&gt;4)-alpha-D-glucan chain to a primary hydroxy group in a similar glucan chain.</text>
        <dbReference type="EC" id="2.4.1.18"/>
    </reaction>
</comment>
<evidence type="ECO:0000256" key="10">
    <source>
        <dbReference type="HAMAP-Rule" id="MF_00685"/>
    </source>
</evidence>
<dbReference type="CDD" id="cd11322">
    <property type="entry name" value="AmyAc_Glg_BE"/>
    <property type="match status" value="1"/>
</dbReference>
<dbReference type="GO" id="GO:0043169">
    <property type="term" value="F:cation binding"/>
    <property type="evidence" value="ECO:0007669"/>
    <property type="project" value="InterPro"/>
</dbReference>
<evidence type="ECO:0000256" key="6">
    <source>
        <dbReference type="ARBA" id="ARBA00022676"/>
    </source>
</evidence>
<keyword evidence="7 10" id="KW-0808">Transferase</keyword>
<dbReference type="Proteomes" id="UP000295325">
    <property type="component" value="Unassembled WGS sequence"/>
</dbReference>
<dbReference type="OrthoDB" id="9800174at2"/>
<dbReference type="Gene3D" id="2.60.40.10">
    <property type="entry name" value="Immunoglobulins"/>
    <property type="match status" value="1"/>
</dbReference>
<dbReference type="GO" id="GO:0005829">
    <property type="term" value="C:cytosol"/>
    <property type="evidence" value="ECO:0007669"/>
    <property type="project" value="TreeGrafter"/>
</dbReference>
<dbReference type="InterPro" id="IPR014756">
    <property type="entry name" value="Ig_E-set"/>
</dbReference>
<dbReference type="GO" id="GO:0003844">
    <property type="term" value="F:1,4-alpha-glucan branching enzyme activity"/>
    <property type="evidence" value="ECO:0007669"/>
    <property type="project" value="UniProtKB-UniRule"/>
</dbReference>
<evidence type="ECO:0000256" key="5">
    <source>
        <dbReference type="ARBA" id="ARBA00022600"/>
    </source>
</evidence>
<dbReference type="InterPro" id="IPR004193">
    <property type="entry name" value="Glyco_hydro_13_N"/>
</dbReference>
<gene>
    <name evidence="10" type="primary">glgB</name>
    <name evidence="13" type="ORF">EDD71_11852</name>
</gene>
<keyword evidence="9 10" id="KW-0119">Carbohydrate metabolism</keyword>
<dbReference type="InterPro" id="IPR006047">
    <property type="entry name" value="GH13_cat_dom"/>
</dbReference>
<evidence type="ECO:0000256" key="4">
    <source>
        <dbReference type="ARBA" id="ARBA00009000"/>
    </source>
</evidence>
<dbReference type="GO" id="GO:0005978">
    <property type="term" value="P:glycogen biosynthetic process"/>
    <property type="evidence" value="ECO:0007669"/>
    <property type="project" value="UniProtKB-UniRule"/>
</dbReference>
<dbReference type="PANTHER" id="PTHR43651:SF3">
    <property type="entry name" value="1,4-ALPHA-GLUCAN-BRANCHING ENZYME"/>
    <property type="match status" value="1"/>
</dbReference>
<evidence type="ECO:0000256" key="9">
    <source>
        <dbReference type="ARBA" id="ARBA00023277"/>
    </source>
</evidence>
<dbReference type="NCBIfam" id="NF003811">
    <property type="entry name" value="PRK05402.1"/>
    <property type="match status" value="1"/>
</dbReference>
<dbReference type="PANTHER" id="PTHR43651">
    <property type="entry name" value="1,4-ALPHA-GLUCAN-BRANCHING ENZYME"/>
    <property type="match status" value="1"/>
</dbReference>
<feature type="active site" description="Proton donor" evidence="10 11">
    <location>
        <position position="359"/>
    </location>
</feature>
<proteinExistence type="inferred from homology"/>
<dbReference type="SUPFAM" id="SSF81296">
    <property type="entry name" value="E set domains"/>
    <property type="match status" value="1"/>
</dbReference>
<keyword evidence="8 10" id="KW-0320">Glycogen biosynthesis</keyword>
<dbReference type="Pfam" id="PF02806">
    <property type="entry name" value="Alpha-amylase_C"/>
    <property type="match status" value="1"/>
</dbReference>
<evidence type="ECO:0000256" key="7">
    <source>
        <dbReference type="ARBA" id="ARBA00022679"/>
    </source>
</evidence>
<comment type="pathway">
    <text evidence="3 10">Glycan biosynthesis; glycogen biosynthesis.</text>
</comment>
<dbReference type="FunFam" id="3.20.20.80:FF:000003">
    <property type="entry name" value="1,4-alpha-glucan branching enzyme GlgB"/>
    <property type="match status" value="1"/>
</dbReference>
<accession>A0A4R7KBK7</accession>
<dbReference type="EMBL" id="SOAZ01000018">
    <property type="protein sequence ID" value="TDT51368.1"/>
    <property type="molecule type" value="Genomic_DNA"/>
</dbReference>
<dbReference type="InterPro" id="IPR006048">
    <property type="entry name" value="A-amylase/branching_C"/>
</dbReference>
<evidence type="ECO:0000313" key="13">
    <source>
        <dbReference type="EMBL" id="TDT51368.1"/>
    </source>
</evidence>
<dbReference type="SMART" id="SM00642">
    <property type="entry name" value="Aamy"/>
    <property type="match status" value="1"/>
</dbReference>
<dbReference type="InterPro" id="IPR044143">
    <property type="entry name" value="GlgB_N_E_set_prok"/>
</dbReference>
<dbReference type="UniPathway" id="UPA00164"/>
<evidence type="ECO:0000256" key="8">
    <source>
        <dbReference type="ARBA" id="ARBA00023056"/>
    </source>
</evidence>
<dbReference type="InterPro" id="IPR013783">
    <property type="entry name" value="Ig-like_fold"/>
</dbReference>
<evidence type="ECO:0000256" key="1">
    <source>
        <dbReference type="ARBA" id="ARBA00000826"/>
    </source>
</evidence>
<dbReference type="PIRSF" id="PIRSF000463">
    <property type="entry name" value="GlgB"/>
    <property type="match status" value="1"/>
</dbReference>
<evidence type="ECO:0000259" key="12">
    <source>
        <dbReference type="SMART" id="SM00642"/>
    </source>
</evidence>
<name>A0A4R7KBK7_9CLOT</name>
<protein>
    <recommendedName>
        <fullName evidence="10">1,4-alpha-glucan branching enzyme GlgB</fullName>
        <ecNumber evidence="10">2.4.1.18</ecNumber>
    </recommendedName>
    <alternativeName>
        <fullName evidence="10">1,4-alpha-D-glucan:1,4-alpha-D-glucan 6-glucosyl-transferase</fullName>
    </alternativeName>
    <alternativeName>
        <fullName evidence="10">Alpha-(1-&gt;4)-glucan branching enzyme</fullName>
    </alternativeName>
    <alternativeName>
        <fullName evidence="10">Glycogen branching enzyme</fullName>
        <shortName evidence="10">BE</shortName>
    </alternativeName>
</protein>
<dbReference type="InterPro" id="IPR006407">
    <property type="entry name" value="GlgB"/>
</dbReference>
<keyword evidence="5 10" id="KW-0321">Glycogen metabolism</keyword>
<dbReference type="FunFam" id="2.60.40.1180:FF:000002">
    <property type="entry name" value="1,4-alpha-glucan branching enzyme GlgB"/>
    <property type="match status" value="1"/>
</dbReference>
<dbReference type="FunFam" id="2.60.40.10:FF:000169">
    <property type="entry name" value="1,4-alpha-glucan branching enzyme GlgB"/>
    <property type="match status" value="1"/>
</dbReference>
<comment type="similarity">
    <text evidence="4 10">Belongs to the glycosyl hydrolase 13 family. GlgB subfamily.</text>
</comment>
<dbReference type="HAMAP" id="MF_00685">
    <property type="entry name" value="GlgB"/>
    <property type="match status" value="1"/>
</dbReference>
<comment type="subunit">
    <text evidence="10">Monomer.</text>
</comment>
<evidence type="ECO:0000256" key="3">
    <source>
        <dbReference type="ARBA" id="ARBA00004964"/>
    </source>
</evidence>
<comment type="caution">
    <text evidence="13">The sequence shown here is derived from an EMBL/GenBank/DDBJ whole genome shotgun (WGS) entry which is preliminary data.</text>
</comment>
<dbReference type="SUPFAM" id="SSF51011">
    <property type="entry name" value="Glycosyl hydrolase domain"/>
    <property type="match status" value="1"/>
</dbReference>
<organism evidence="13 14">
    <name type="scientific">Fonticella tunisiensis</name>
    <dbReference type="NCBI Taxonomy" id="1096341"/>
    <lineage>
        <taxon>Bacteria</taxon>
        <taxon>Bacillati</taxon>
        <taxon>Bacillota</taxon>
        <taxon>Clostridia</taxon>
        <taxon>Eubacteriales</taxon>
        <taxon>Clostridiaceae</taxon>
        <taxon>Fonticella</taxon>
    </lineage>
</organism>
<comment type="function">
    <text evidence="2 10">Catalyzes the formation of the alpha-1,6-glucosidic linkages in glycogen by scission of a 1,4-alpha-linked oligosaccharide from growing alpha-1,4-glucan chains and the subsequent attachment of the oligosaccharide to the alpha-1,6 position.</text>
</comment>
<dbReference type="CDD" id="cd02855">
    <property type="entry name" value="E_set_GBE_prok_N"/>
    <property type="match status" value="1"/>
</dbReference>
<dbReference type="Gene3D" id="2.60.40.1180">
    <property type="entry name" value="Golgi alpha-mannosidase II"/>
    <property type="match status" value="1"/>
</dbReference>
<dbReference type="EC" id="2.4.1.18" evidence="10"/>
<dbReference type="RefSeq" id="WP_133628698.1">
    <property type="nucleotide sequence ID" value="NZ_SOAZ01000018.1"/>
</dbReference>
<dbReference type="SUPFAM" id="SSF51445">
    <property type="entry name" value="(Trans)glycosidases"/>
    <property type="match status" value="1"/>
</dbReference>
<feature type="active site" description="Nucleophile" evidence="10 11">
    <location>
        <position position="306"/>
    </location>
</feature>
<dbReference type="NCBIfam" id="NF008967">
    <property type="entry name" value="PRK12313.1"/>
    <property type="match status" value="1"/>
</dbReference>
<dbReference type="InterPro" id="IPR013780">
    <property type="entry name" value="Glyco_hydro_b"/>
</dbReference>
<feature type="domain" description="Glycosyl hydrolase family 13 catalytic" evidence="12">
    <location>
        <begin position="149"/>
        <end position="509"/>
    </location>
</feature>
<evidence type="ECO:0000313" key="14">
    <source>
        <dbReference type="Proteomes" id="UP000295325"/>
    </source>
</evidence>
<sequence>MGIKPDELELFHNGESYQSYNVMGAHIVEEDGVTGVRFTVWAPNAKRVSVVGDFNNWHGSSHVMERIRKWGIWSLFIPGLEEGDLYKYEIETSSGEVFMKADPYAFFSEVRPATASRVCKLNKYVWKKHTYLRRKRPVPVYEKPVLIYEVHLGSWRRKENGDLLSYKELAEELVNYAADMGYTHIELLPLAEHPFDGSWGYQGTGYYSITSRYGTPEDFMYFVDKCHEKGLGVIVDWVPGHFCKDAHGLARFDGTPLFENENPLISENYKWGTLSFDFEKPEVRSFLISNAYFLFDVFHIDGIRVDAVANLLYLNFEKEDGRWIPNEYGGSENLHAIEFIKRLNEVIFKDFPNAIIAAEDSTTYPLVTRPLESGGLGFNYKWNMGWMNDTLRYMEMDPLFRSGSHNLLTFSFVYTFSENFILPLSHDEVVHGKSSLISKMYGDYWQKFASLRALYAYMMAHPGKKLLFMGGEFGQFIEWNYKSSLDWNLLEYDMHRNLHYYVKTLNNFYKKHRALWEVDHGWDGFTWINADDNTRSIVSFIRKGKKAGDMLIFICNFTPVVYEEYRVGVPLNCRYKEIFNSDLNIYGGSGVDNSVPLKAEGFECCGQPYSIVMKVPPYGAVFLKPIK</sequence>
<dbReference type="Gene3D" id="3.20.20.80">
    <property type="entry name" value="Glycosidases"/>
    <property type="match status" value="1"/>
</dbReference>
<dbReference type="AlphaFoldDB" id="A0A4R7KBK7"/>
<reference evidence="13 14" key="1">
    <citation type="submission" date="2019-03" db="EMBL/GenBank/DDBJ databases">
        <title>Genomic Encyclopedia of Type Strains, Phase IV (KMG-IV): sequencing the most valuable type-strain genomes for metagenomic binning, comparative biology and taxonomic classification.</title>
        <authorList>
            <person name="Goeker M."/>
        </authorList>
    </citation>
    <scope>NUCLEOTIDE SEQUENCE [LARGE SCALE GENOMIC DNA]</scope>
    <source>
        <strain evidence="13 14">DSM 24455</strain>
    </source>
</reference>